<evidence type="ECO:0000256" key="1">
    <source>
        <dbReference type="SAM" id="MobiDB-lite"/>
    </source>
</evidence>
<dbReference type="PANTHER" id="PTHR38434:SF1">
    <property type="entry name" value="BLL2549 PROTEIN"/>
    <property type="match status" value="1"/>
</dbReference>
<evidence type="ECO:0000256" key="2">
    <source>
        <dbReference type="SAM" id="Phobius"/>
    </source>
</evidence>
<evidence type="ECO:0000313" key="4">
    <source>
        <dbReference type="Proteomes" id="UP000245506"/>
    </source>
</evidence>
<dbReference type="Proteomes" id="UP000245506">
    <property type="component" value="Unassembled WGS sequence"/>
</dbReference>
<feature type="transmembrane region" description="Helical" evidence="2">
    <location>
        <begin position="690"/>
        <end position="709"/>
    </location>
</feature>
<dbReference type="RefSeq" id="WP_109825038.1">
    <property type="nucleotide sequence ID" value="NZ_QGKL01000041.1"/>
</dbReference>
<feature type="transmembrane region" description="Helical" evidence="2">
    <location>
        <begin position="882"/>
        <end position="902"/>
    </location>
</feature>
<feature type="transmembrane region" description="Helical" evidence="2">
    <location>
        <begin position="831"/>
        <end position="849"/>
    </location>
</feature>
<keyword evidence="2" id="KW-0812">Transmembrane</keyword>
<feature type="transmembrane region" description="Helical" evidence="2">
    <location>
        <begin position="602"/>
        <end position="619"/>
    </location>
</feature>
<sequence>MILFIVLILLGIFLGSMDGSPITGGLIGFLGAWVHQLSNKLQLLTKEVERDEILRRDAEYEAPANSSQEAVNNFRDSKQTDWVSTEEQLAEPTLQALTVEQPISSNSESASKARDDAWAQSAHDSTQTKQAAKKETPSLLSKAFGYAKDWFIGGNPFVRAGIVLLFIGVVFLLRYSLEKGLIPVELRLAGAAGAALTLLFFGWRLRDRAGAYGLILQAGGIGLLYLTVFGALSLYGVIPASVAFGLLVIIVAAGVMLAVLQNSLALAMFATGGGFLAPLLTSTGSNNYIGLFSFYALLNIGIVSIAWFKSWRLLNLLGFVFTFVIASLWGLGAYRSEFFATTEPFLILFFLIYVVVAVLFATRTPVNYKDSVDSTLVFGVPIIGFGMQVALVQDFEYGVAISALVLGLFYLLLSKVLWKRYGQSQRLLVETFLSLGVIFATLSIPFAVDGALTSATWAIEGVGILWVSIRQQQWVRRAFAIFLHFAALVALFFQAAFNLFSSVSTSAFANGDFVALLLITVSMLICSRMLSRDFEGKKSYESGISKAFFFLAIGLQWLAFEWEIIRFGLFDEVVNLHLGYAVVASALLWLSTRFKEWNLIKYVMALPLVLMSIAGLRVLESDASMINDYGVFLWSLVLIALSIALYNIQKQERFGSALKGMHTTLIWLVAILLTHEVHHWVSAAFGSNNAWYIASLPLVGLSIIWLIMGRKVWPIKDFSDTLIQTVALPFAGLSAVWVLLSLASSGGAEPLPWVPVLNPLDVVVALTGLTLFKLYRQLAKTSIKVGAEWMRYGALLIAFMALNVTVLRVLHHYYAYAWQFPSLLQQPVTQTTLAIVWTLFGMTLAWRGNRVLNRKLWFAGAALLGLVVLKLFLVDFASSGTLARVISFISVGGLLLFIGYLAPMPSNPPLAEDEQLKKEEADV</sequence>
<feature type="transmembrane region" description="Helical" evidence="2">
    <location>
        <begin position="631"/>
        <end position="648"/>
    </location>
</feature>
<feature type="transmembrane region" description="Helical" evidence="2">
    <location>
        <begin position="481"/>
        <end position="501"/>
    </location>
</feature>
<feature type="transmembrane region" description="Helical" evidence="2">
    <location>
        <begin position="452"/>
        <end position="469"/>
    </location>
</feature>
<feature type="transmembrane region" description="Helical" evidence="2">
    <location>
        <begin position="157"/>
        <end position="177"/>
    </location>
</feature>
<feature type="transmembrane region" description="Helical" evidence="2">
    <location>
        <begin position="752"/>
        <end position="772"/>
    </location>
</feature>
<proteinExistence type="predicted"/>
<feature type="region of interest" description="Disordered" evidence="1">
    <location>
        <begin position="114"/>
        <end position="134"/>
    </location>
</feature>
<keyword evidence="4" id="KW-1185">Reference proteome</keyword>
<dbReference type="Pfam" id="PF10101">
    <property type="entry name" value="DUF2339"/>
    <property type="match status" value="1"/>
</dbReference>
<feature type="transmembrane region" description="Helical" evidence="2">
    <location>
        <begin position="721"/>
        <end position="740"/>
    </location>
</feature>
<dbReference type="InterPro" id="IPR014600">
    <property type="entry name" value="UCP035905_mem"/>
</dbReference>
<feature type="transmembrane region" description="Helical" evidence="2">
    <location>
        <begin position="660"/>
        <end position="678"/>
    </location>
</feature>
<dbReference type="PANTHER" id="PTHR38434">
    <property type="entry name" value="BLL2549 PROTEIN"/>
    <property type="match status" value="1"/>
</dbReference>
<feature type="transmembrane region" description="Helical" evidence="2">
    <location>
        <begin position="792"/>
        <end position="811"/>
    </location>
</feature>
<evidence type="ECO:0008006" key="5">
    <source>
        <dbReference type="Google" id="ProtNLM"/>
    </source>
</evidence>
<feature type="transmembrane region" description="Helical" evidence="2">
    <location>
        <begin position="856"/>
        <end position="876"/>
    </location>
</feature>
<dbReference type="InterPro" id="IPR019286">
    <property type="entry name" value="DUF2339_TM"/>
</dbReference>
<feature type="transmembrane region" description="Helical" evidence="2">
    <location>
        <begin position="209"/>
        <end position="235"/>
    </location>
</feature>
<feature type="transmembrane region" description="Helical" evidence="2">
    <location>
        <begin position="397"/>
        <end position="418"/>
    </location>
</feature>
<feature type="transmembrane region" description="Helical" evidence="2">
    <location>
        <begin position="313"/>
        <end position="332"/>
    </location>
</feature>
<feature type="transmembrane region" description="Helical" evidence="2">
    <location>
        <begin position="513"/>
        <end position="531"/>
    </location>
</feature>
<protein>
    <recommendedName>
        <fullName evidence="5">DUF2339 domain-containing protein</fullName>
    </recommendedName>
</protein>
<accession>A0A317C7I1</accession>
<comment type="caution">
    <text evidence="3">The sequence shown here is derived from an EMBL/GenBank/DDBJ whole genome shotgun (WGS) entry which is preliminary data.</text>
</comment>
<dbReference type="PIRSF" id="PIRSF035905">
    <property type="entry name" value="UCP035905_mp"/>
    <property type="match status" value="1"/>
</dbReference>
<reference evidence="3 4" key="1">
    <citation type="submission" date="2018-05" db="EMBL/GenBank/DDBJ databases">
        <title>Leucothrix arctica sp. nov., isolated from Arctic seawater.</title>
        <authorList>
            <person name="Choi A."/>
            <person name="Baek K."/>
        </authorList>
    </citation>
    <scope>NUCLEOTIDE SEQUENCE [LARGE SCALE GENOMIC DNA]</scope>
    <source>
        <strain evidence="3 4">IMCC9719</strain>
    </source>
</reference>
<feature type="transmembrane region" description="Helical" evidence="2">
    <location>
        <begin position="242"/>
        <end position="268"/>
    </location>
</feature>
<name>A0A317C7I1_9GAMM</name>
<feature type="transmembrane region" description="Helical" evidence="2">
    <location>
        <begin position="184"/>
        <end position="203"/>
    </location>
</feature>
<feature type="transmembrane region" description="Helical" evidence="2">
    <location>
        <begin position="344"/>
        <end position="362"/>
    </location>
</feature>
<evidence type="ECO:0000313" key="3">
    <source>
        <dbReference type="EMBL" id="PWQ94247.1"/>
    </source>
</evidence>
<feature type="transmembrane region" description="Helical" evidence="2">
    <location>
        <begin position="572"/>
        <end position="590"/>
    </location>
</feature>
<organism evidence="3 4">
    <name type="scientific">Leucothrix arctica</name>
    <dbReference type="NCBI Taxonomy" id="1481894"/>
    <lineage>
        <taxon>Bacteria</taxon>
        <taxon>Pseudomonadati</taxon>
        <taxon>Pseudomonadota</taxon>
        <taxon>Gammaproteobacteria</taxon>
        <taxon>Thiotrichales</taxon>
        <taxon>Thiotrichaceae</taxon>
        <taxon>Leucothrix</taxon>
    </lineage>
</organism>
<keyword evidence="2" id="KW-1133">Transmembrane helix</keyword>
<dbReference type="AlphaFoldDB" id="A0A317C7I1"/>
<feature type="transmembrane region" description="Helical" evidence="2">
    <location>
        <begin position="543"/>
        <end position="560"/>
    </location>
</feature>
<gene>
    <name evidence="3" type="ORF">DKT75_17075</name>
</gene>
<feature type="transmembrane region" description="Helical" evidence="2">
    <location>
        <begin position="288"/>
        <end position="308"/>
    </location>
</feature>
<dbReference type="OrthoDB" id="207428at2"/>
<feature type="transmembrane region" description="Helical" evidence="2">
    <location>
        <begin position="374"/>
        <end position="391"/>
    </location>
</feature>
<feature type="transmembrane region" description="Helical" evidence="2">
    <location>
        <begin position="427"/>
        <end position="446"/>
    </location>
</feature>
<dbReference type="EMBL" id="QGKL01000041">
    <property type="protein sequence ID" value="PWQ94247.1"/>
    <property type="molecule type" value="Genomic_DNA"/>
</dbReference>
<keyword evidence="2" id="KW-0472">Membrane</keyword>